<keyword evidence="6 7" id="KW-0066">ATP synthesis</keyword>
<reference evidence="8 9" key="1">
    <citation type="submission" date="2015-06" db="EMBL/GenBank/DDBJ databases">
        <title>Genome sequencing of Thermotogales isolates from hydrothermal vents.</title>
        <authorList>
            <person name="Haverkamp T.H."/>
            <person name="Kublanov I.V."/>
            <person name="Nesbo C.L."/>
        </authorList>
    </citation>
    <scope>NUCLEOTIDE SEQUENCE [LARGE SCALE GENOMIC DNA]</scope>
    <source>
        <strain evidence="9">ik275mar</strain>
    </source>
</reference>
<dbReference type="NCBIfam" id="TIGR01145">
    <property type="entry name" value="ATP_synt_delta"/>
    <property type="match status" value="1"/>
</dbReference>
<dbReference type="NCBIfam" id="NF009976">
    <property type="entry name" value="PRK13441.1"/>
    <property type="match status" value="1"/>
</dbReference>
<dbReference type="Gene3D" id="1.10.520.20">
    <property type="entry name" value="N-terminal domain of the delta subunit of the F1F0-ATP synthase"/>
    <property type="match status" value="1"/>
</dbReference>
<keyword evidence="3 7" id="KW-0375">Hydrogen ion transport</keyword>
<evidence type="ECO:0000313" key="9">
    <source>
        <dbReference type="Proteomes" id="UP000242616"/>
    </source>
</evidence>
<comment type="function">
    <text evidence="7">This protein is part of the stalk that links CF(0) to CF(1). It either transmits conformational changes from CF(0) to CF(1) or is implicated in proton conduction.</text>
</comment>
<dbReference type="PRINTS" id="PR00125">
    <property type="entry name" value="ATPASEDELTA"/>
</dbReference>
<name>A0ABX3IIG4_9BACT</name>
<evidence type="ECO:0000256" key="2">
    <source>
        <dbReference type="ARBA" id="ARBA00022448"/>
    </source>
</evidence>
<keyword evidence="7" id="KW-0139">CF(1)</keyword>
<organism evidence="8 9">
    <name type="scientific">Thermosipho affectus</name>
    <dbReference type="NCBI Taxonomy" id="660294"/>
    <lineage>
        <taxon>Bacteria</taxon>
        <taxon>Thermotogati</taxon>
        <taxon>Thermotogota</taxon>
        <taxon>Thermotogae</taxon>
        <taxon>Thermotogales</taxon>
        <taxon>Fervidobacteriaceae</taxon>
        <taxon>Thermosipho</taxon>
    </lineage>
</organism>
<protein>
    <recommendedName>
        <fullName evidence="7">ATP synthase subunit delta</fullName>
    </recommendedName>
    <alternativeName>
        <fullName evidence="7">ATP synthase F(1) sector subunit delta</fullName>
    </alternativeName>
    <alternativeName>
        <fullName evidence="7">F-type ATPase subunit delta</fullName>
        <shortName evidence="7">F-ATPase subunit delta</shortName>
    </alternativeName>
</protein>
<evidence type="ECO:0000256" key="3">
    <source>
        <dbReference type="ARBA" id="ARBA00022781"/>
    </source>
</evidence>
<accession>A0ABX3IIG4</accession>
<keyword evidence="5 7" id="KW-0472">Membrane</keyword>
<keyword evidence="4 7" id="KW-0406">Ion transport</keyword>
<keyword evidence="2 7" id="KW-0813">Transport</keyword>
<evidence type="ECO:0000256" key="7">
    <source>
        <dbReference type="HAMAP-Rule" id="MF_01416"/>
    </source>
</evidence>
<dbReference type="InterPro" id="IPR026015">
    <property type="entry name" value="ATP_synth_OSCP/delta_N_sf"/>
</dbReference>
<keyword evidence="7" id="KW-1003">Cell membrane</keyword>
<evidence type="ECO:0000256" key="4">
    <source>
        <dbReference type="ARBA" id="ARBA00023065"/>
    </source>
</evidence>
<gene>
    <name evidence="7" type="primary">atpH</name>
    <name evidence="8" type="ORF">XJ44_02545</name>
</gene>
<comment type="caution">
    <text evidence="8">The sequence shown here is derived from an EMBL/GenBank/DDBJ whole genome shotgun (WGS) entry which is preliminary data.</text>
</comment>
<evidence type="ECO:0000256" key="5">
    <source>
        <dbReference type="ARBA" id="ARBA00023136"/>
    </source>
</evidence>
<evidence type="ECO:0000256" key="6">
    <source>
        <dbReference type="ARBA" id="ARBA00023310"/>
    </source>
</evidence>
<sequence length="179" mass="20784">MRYSTIASKYVSALLKIGKKLNKLEEYGQFLKVLDIVYENYRSFFDNPTVKVWKKVSVIKEALNKYSDDIFLNFVSLIFENKRQKFIPQMVIYYKYASVDIENKILVDVKSADKLSDEEKKAIEEFVKRYVDRTPVIEEKVDKTLIAGAVIEFAGKMIDVSVSGRLNKIAREVFSLRKG</sequence>
<dbReference type="Pfam" id="PF00213">
    <property type="entry name" value="OSCP"/>
    <property type="match status" value="1"/>
</dbReference>
<dbReference type="SUPFAM" id="SSF47928">
    <property type="entry name" value="N-terminal domain of the delta subunit of the F1F0-ATP synthase"/>
    <property type="match status" value="1"/>
</dbReference>
<dbReference type="Proteomes" id="UP000242616">
    <property type="component" value="Unassembled WGS sequence"/>
</dbReference>
<dbReference type="EMBL" id="LBFC01000007">
    <property type="protein sequence ID" value="ONN27631.1"/>
    <property type="molecule type" value="Genomic_DNA"/>
</dbReference>
<evidence type="ECO:0000256" key="1">
    <source>
        <dbReference type="ARBA" id="ARBA00004370"/>
    </source>
</evidence>
<keyword evidence="9" id="KW-1185">Reference proteome</keyword>
<dbReference type="InterPro" id="IPR000711">
    <property type="entry name" value="ATPase_OSCP/dsu"/>
</dbReference>
<proteinExistence type="inferred from homology"/>
<comment type="function">
    <text evidence="7">F(1)F(0) ATP synthase produces ATP from ADP in the presence of a proton or sodium gradient. F-type ATPases consist of two structural domains, F(1) containing the extramembraneous catalytic core and F(0) containing the membrane proton channel, linked together by a central stalk and a peripheral stalk. During catalysis, ATP synthesis in the catalytic domain of F(1) is coupled via a rotary mechanism of the central stalk subunits to proton translocation.</text>
</comment>
<dbReference type="PANTHER" id="PTHR11910">
    <property type="entry name" value="ATP SYNTHASE DELTA CHAIN"/>
    <property type="match status" value="1"/>
</dbReference>
<evidence type="ECO:0000313" key="8">
    <source>
        <dbReference type="EMBL" id="ONN27631.1"/>
    </source>
</evidence>
<dbReference type="RefSeq" id="WP_077197960.1">
    <property type="nucleotide sequence ID" value="NZ_LBFC01000007.1"/>
</dbReference>
<comment type="similarity">
    <text evidence="7">Belongs to the ATPase delta chain family.</text>
</comment>
<dbReference type="HAMAP" id="MF_01416">
    <property type="entry name" value="ATP_synth_delta_bact"/>
    <property type="match status" value="1"/>
</dbReference>
<comment type="subcellular location">
    <subcellularLocation>
        <location evidence="7">Cell membrane</location>
        <topology evidence="7">Peripheral membrane protein</topology>
    </subcellularLocation>
    <subcellularLocation>
        <location evidence="1">Membrane</location>
    </subcellularLocation>
</comment>